<proteinExistence type="predicted"/>
<gene>
    <name evidence="3" type="primary">LOC101854414</name>
</gene>
<evidence type="ECO:0000313" key="3">
    <source>
        <dbReference type="RefSeq" id="XP_005100257.1"/>
    </source>
</evidence>
<organism evidence="2 3">
    <name type="scientific">Aplysia californica</name>
    <name type="common">California sea hare</name>
    <dbReference type="NCBI Taxonomy" id="6500"/>
    <lineage>
        <taxon>Eukaryota</taxon>
        <taxon>Metazoa</taxon>
        <taxon>Spiralia</taxon>
        <taxon>Lophotrochozoa</taxon>
        <taxon>Mollusca</taxon>
        <taxon>Gastropoda</taxon>
        <taxon>Heterobranchia</taxon>
        <taxon>Euthyneura</taxon>
        <taxon>Tectipleura</taxon>
        <taxon>Aplysiida</taxon>
        <taxon>Aplysioidea</taxon>
        <taxon>Aplysiidae</taxon>
        <taxon>Aplysia</taxon>
    </lineage>
</organism>
<feature type="signal peptide" evidence="1">
    <location>
        <begin position="1"/>
        <end position="19"/>
    </location>
</feature>
<protein>
    <submittedName>
        <fullName evidence="3">Uncharacterized protein LOC101854414</fullName>
    </submittedName>
</protein>
<dbReference type="RefSeq" id="XP_005100257.1">
    <property type="nucleotide sequence ID" value="XM_005100200.3"/>
</dbReference>
<dbReference type="GeneID" id="101854414"/>
<accession>A0ABM0JS37</accession>
<dbReference type="Proteomes" id="UP000694888">
    <property type="component" value="Unplaced"/>
</dbReference>
<keyword evidence="2" id="KW-1185">Reference proteome</keyword>
<sequence>MDQVIFGVVLACLACGVSSYDANCSSTTEINNAVSICLHNKEVLKYFDVIKYGVAIPKYNYYRKMCFQEYLYPDAMECSAYVVSQCYPDRSKIYNRTVVKAWTEISDICNDVDLKTDCIGNAIRSDLTNCEKRQMALQDQSISPLCRQLKAYAVCVVGEMRKCDEYTAKYWGGHLQNFNNRFCKADPHKPSSTTQVGSTTLTLILLVSFAVWQKS</sequence>
<evidence type="ECO:0000256" key="1">
    <source>
        <dbReference type="SAM" id="SignalP"/>
    </source>
</evidence>
<keyword evidence="1" id="KW-0732">Signal</keyword>
<reference evidence="3" key="1">
    <citation type="submission" date="2025-08" db="UniProtKB">
        <authorList>
            <consortium name="RefSeq"/>
        </authorList>
    </citation>
    <scope>IDENTIFICATION</scope>
</reference>
<name>A0ABM0JS37_APLCA</name>
<evidence type="ECO:0000313" key="2">
    <source>
        <dbReference type="Proteomes" id="UP000694888"/>
    </source>
</evidence>
<feature type="chain" id="PRO_5045272161" evidence="1">
    <location>
        <begin position="20"/>
        <end position="215"/>
    </location>
</feature>